<proteinExistence type="predicted"/>
<dbReference type="Proteomes" id="UP001162156">
    <property type="component" value="Unassembled WGS sequence"/>
</dbReference>
<protein>
    <recommendedName>
        <fullName evidence="3">Protein sleepless</fullName>
    </recommendedName>
</protein>
<feature type="non-terminal residue" evidence="1">
    <location>
        <position position="1"/>
    </location>
</feature>
<reference evidence="1" key="1">
    <citation type="journal article" date="2023" name="Insect Mol. Biol.">
        <title>Genome sequencing provides insights into the evolution of gene families encoding plant cell wall-degrading enzymes in longhorned beetles.</title>
        <authorList>
            <person name="Shin N.R."/>
            <person name="Okamura Y."/>
            <person name="Kirsch R."/>
            <person name="Pauchet Y."/>
        </authorList>
    </citation>
    <scope>NUCLEOTIDE SEQUENCE</scope>
    <source>
        <strain evidence="1">RBIC_L_NR</strain>
    </source>
</reference>
<name>A0AAV8ZX35_9CUCU</name>
<evidence type="ECO:0000313" key="1">
    <source>
        <dbReference type="EMBL" id="KAJ8971315.1"/>
    </source>
</evidence>
<evidence type="ECO:0000313" key="2">
    <source>
        <dbReference type="Proteomes" id="UP001162156"/>
    </source>
</evidence>
<sequence>FNFFFSASALECYSCTGPECEKEIKTLEKRQCGKSAPPPAGYQYGCLKLSYKDRATQKTMISRKCVTTEVKDGEANFHCPVTEGDPINCPVCLTDLCNSASRINFSLLAVTGVILAFVAPKFL</sequence>
<dbReference type="AlphaFoldDB" id="A0AAV8ZX35"/>
<comment type="caution">
    <text evidence="1">The sequence shown here is derived from an EMBL/GenBank/DDBJ whole genome shotgun (WGS) entry which is preliminary data.</text>
</comment>
<evidence type="ECO:0008006" key="3">
    <source>
        <dbReference type="Google" id="ProtNLM"/>
    </source>
</evidence>
<accession>A0AAV8ZX35</accession>
<keyword evidence="2" id="KW-1185">Reference proteome</keyword>
<dbReference type="EMBL" id="JANEYF010000230">
    <property type="protein sequence ID" value="KAJ8971315.1"/>
    <property type="molecule type" value="Genomic_DNA"/>
</dbReference>
<gene>
    <name evidence="1" type="ORF">NQ314_000757</name>
</gene>
<organism evidence="1 2">
    <name type="scientific">Rhamnusium bicolor</name>
    <dbReference type="NCBI Taxonomy" id="1586634"/>
    <lineage>
        <taxon>Eukaryota</taxon>
        <taxon>Metazoa</taxon>
        <taxon>Ecdysozoa</taxon>
        <taxon>Arthropoda</taxon>
        <taxon>Hexapoda</taxon>
        <taxon>Insecta</taxon>
        <taxon>Pterygota</taxon>
        <taxon>Neoptera</taxon>
        <taxon>Endopterygota</taxon>
        <taxon>Coleoptera</taxon>
        <taxon>Polyphaga</taxon>
        <taxon>Cucujiformia</taxon>
        <taxon>Chrysomeloidea</taxon>
        <taxon>Cerambycidae</taxon>
        <taxon>Lepturinae</taxon>
        <taxon>Rhagiini</taxon>
        <taxon>Rhamnusium</taxon>
    </lineage>
</organism>